<keyword evidence="2" id="KW-0812">Transmembrane</keyword>
<evidence type="ECO:0000313" key="4">
    <source>
        <dbReference type="Proteomes" id="UP001291623"/>
    </source>
</evidence>
<dbReference type="EMBL" id="JAVYJV010000011">
    <property type="protein sequence ID" value="KAK4359499.1"/>
    <property type="molecule type" value="Genomic_DNA"/>
</dbReference>
<reference evidence="3" key="1">
    <citation type="submission" date="2023-12" db="EMBL/GenBank/DDBJ databases">
        <title>Genome assembly of Anisodus tanguticus.</title>
        <authorList>
            <person name="Wang Y.-J."/>
        </authorList>
    </citation>
    <scope>NUCLEOTIDE SEQUENCE</scope>
    <source>
        <strain evidence="3">KB-2021</strain>
        <tissue evidence="3">Leaf</tissue>
    </source>
</reference>
<accession>A0AAE1VFH9</accession>
<gene>
    <name evidence="3" type="ORF">RND71_021728</name>
</gene>
<feature type="compositionally biased region" description="Low complexity" evidence="1">
    <location>
        <begin position="1"/>
        <end position="20"/>
    </location>
</feature>
<dbReference type="AlphaFoldDB" id="A0AAE1VFH9"/>
<feature type="transmembrane region" description="Helical" evidence="2">
    <location>
        <begin position="57"/>
        <end position="74"/>
    </location>
</feature>
<organism evidence="3 4">
    <name type="scientific">Anisodus tanguticus</name>
    <dbReference type="NCBI Taxonomy" id="243964"/>
    <lineage>
        <taxon>Eukaryota</taxon>
        <taxon>Viridiplantae</taxon>
        <taxon>Streptophyta</taxon>
        <taxon>Embryophyta</taxon>
        <taxon>Tracheophyta</taxon>
        <taxon>Spermatophyta</taxon>
        <taxon>Magnoliopsida</taxon>
        <taxon>eudicotyledons</taxon>
        <taxon>Gunneridae</taxon>
        <taxon>Pentapetalae</taxon>
        <taxon>asterids</taxon>
        <taxon>lamiids</taxon>
        <taxon>Solanales</taxon>
        <taxon>Solanaceae</taxon>
        <taxon>Solanoideae</taxon>
        <taxon>Hyoscyameae</taxon>
        <taxon>Anisodus</taxon>
    </lineage>
</organism>
<dbReference type="Proteomes" id="UP001291623">
    <property type="component" value="Unassembled WGS sequence"/>
</dbReference>
<comment type="caution">
    <text evidence="3">The sequence shown here is derived from an EMBL/GenBank/DDBJ whole genome shotgun (WGS) entry which is preliminary data.</text>
</comment>
<evidence type="ECO:0000256" key="2">
    <source>
        <dbReference type="SAM" id="Phobius"/>
    </source>
</evidence>
<name>A0AAE1VFH9_9SOLA</name>
<protein>
    <submittedName>
        <fullName evidence="3">Uncharacterized protein</fullName>
    </submittedName>
</protein>
<feature type="region of interest" description="Disordered" evidence="1">
    <location>
        <begin position="1"/>
        <end position="37"/>
    </location>
</feature>
<sequence>MHAYNRIPSSGHSSPSSPRSRSPRHRSKPAPRFPAPKTLPQRLSRLFLSLLLRRQRIFLFAPLIYVSAMLFYMGTDNVPPPHYAPGSIYRSPQLYARLRPEMDSDNSTADALLLKLDKLEADNPRSSCIATFGRRFMCWIKAWLKQSLELKPFRVHRSLACLLDNSV</sequence>
<keyword evidence="2" id="KW-1133">Transmembrane helix</keyword>
<evidence type="ECO:0000313" key="3">
    <source>
        <dbReference type="EMBL" id="KAK4359499.1"/>
    </source>
</evidence>
<keyword evidence="2" id="KW-0472">Membrane</keyword>
<proteinExistence type="predicted"/>
<evidence type="ECO:0000256" key="1">
    <source>
        <dbReference type="SAM" id="MobiDB-lite"/>
    </source>
</evidence>
<keyword evidence="4" id="KW-1185">Reference proteome</keyword>